<reference evidence="4 5" key="1">
    <citation type="submission" date="2020-08" db="EMBL/GenBank/DDBJ databases">
        <title>Sequencing the genomes of 1000 actinobacteria strains.</title>
        <authorList>
            <person name="Klenk H.-P."/>
        </authorList>
    </citation>
    <scope>NUCLEOTIDE SEQUENCE [LARGE SCALE GENOMIC DNA]</scope>
    <source>
        <strain evidence="4 5">DSM 17294</strain>
    </source>
</reference>
<dbReference type="Gene3D" id="3.90.1150.10">
    <property type="entry name" value="Aspartate Aminotransferase, domain 1"/>
    <property type="match status" value="1"/>
</dbReference>
<dbReference type="GO" id="GO:0008483">
    <property type="term" value="F:transaminase activity"/>
    <property type="evidence" value="ECO:0007669"/>
    <property type="project" value="InterPro"/>
</dbReference>
<keyword evidence="4" id="KW-0413">Isomerase</keyword>
<proteinExistence type="inferred from homology"/>
<dbReference type="GO" id="GO:0030170">
    <property type="term" value="F:pyridoxal phosphate binding"/>
    <property type="evidence" value="ECO:0007669"/>
    <property type="project" value="InterPro"/>
</dbReference>
<dbReference type="SUPFAM" id="SSF53383">
    <property type="entry name" value="PLP-dependent transferases"/>
    <property type="match status" value="1"/>
</dbReference>
<gene>
    <name evidence="4" type="ORF">HDA44_003290</name>
</gene>
<dbReference type="InterPro" id="IPR015421">
    <property type="entry name" value="PyrdxlP-dep_Trfase_major"/>
</dbReference>
<name>A0A841DQ30_9ACTN</name>
<dbReference type="InterPro" id="IPR005814">
    <property type="entry name" value="Aminotrans_3"/>
</dbReference>
<dbReference type="InterPro" id="IPR015422">
    <property type="entry name" value="PyrdxlP-dep_Trfase_small"/>
</dbReference>
<organism evidence="4 5">
    <name type="scientific">Kribbella solani</name>
    <dbReference type="NCBI Taxonomy" id="236067"/>
    <lineage>
        <taxon>Bacteria</taxon>
        <taxon>Bacillati</taxon>
        <taxon>Actinomycetota</taxon>
        <taxon>Actinomycetes</taxon>
        <taxon>Propionibacteriales</taxon>
        <taxon>Kribbellaceae</taxon>
        <taxon>Kribbella</taxon>
    </lineage>
</organism>
<comment type="caution">
    <text evidence="4">The sequence shown here is derived from an EMBL/GenBank/DDBJ whole genome shotgun (WGS) entry which is preliminary data.</text>
</comment>
<dbReference type="Proteomes" id="UP000558997">
    <property type="component" value="Unassembled WGS sequence"/>
</dbReference>
<evidence type="ECO:0000313" key="4">
    <source>
        <dbReference type="EMBL" id="MBB5979949.1"/>
    </source>
</evidence>
<dbReference type="PANTHER" id="PTHR43713">
    <property type="entry name" value="GLUTAMATE-1-SEMIALDEHYDE 2,1-AMINOMUTASE"/>
    <property type="match status" value="1"/>
</dbReference>
<evidence type="ECO:0000256" key="1">
    <source>
        <dbReference type="ARBA" id="ARBA00001933"/>
    </source>
</evidence>
<keyword evidence="2 3" id="KW-0663">Pyridoxal phosphate</keyword>
<comment type="similarity">
    <text evidence="3">Belongs to the class-III pyridoxal-phosphate-dependent aminotransferase family.</text>
</comment>
<dbReference type="EMBL" id="JACHNF010000001">
    <property type="protein sequence ID" value="MBB5979949.1"/>
    <property type="molecule type" value="Genomic_DNA"/>
</dbReference>
<evidence type="ECO:0000256" key="2">
    <source>
        <dbReference type="ARBA" id="ARBA00022898"/>
    </source>
</evidence>
<dbReference type="InterPro" id="IPR015424">
    <property type="entry name" value="PyrdxlP-dep_Trfase"/>
</dbReference>
<protein>
    <submittedName>
        <fullName evidence="4">Glutamate-1-semialdehyde 2,1-aminomutase</fullName>
        <ecNumber evidence="4">5.4.3.8</ecNumber>
    </submittedName>
</protein>
<dbReference type="AlphaFoldDB" id="A0A841DQ30"/>
<sequence>MTSTAQTSPDYSSWPVRSVRSRELYDRARSVVPGGVVGQGRIYDPYPLYIDRADGAHVWDVDGNRYLDFHSAFGAVLLGHNHERIRTAMETCLRERGVTFAAAHPLEAELAERIVEMVPCAEMAVFSCTGSEATLHALRLARAVTGRQKVLKFEGNYHGWNEHLNWSVHFDAENEGGPAERPVPYAESAGVAQSARENVLVVQYNDTESLTRIVEEHRDELAAVIVEPMFFNAGVVLAEPGFLEQCRALCDAVGAILIFDEVITGFRVAPGGAQQALGVVPDLVTMGKAVANGMPISVLAGRRDLLENLSPTGPTFFSGTFYGHTLSVAAAVACTQFLSETPELYDQLDALGRRLRDGLREAAAEGDAQVSVESYGSVWSMHFGASSPRTYRDISKTAKTKNAGVQRDYQRWMLERGVYIHPHYMIRGYLTAAHNADHIDHVIESSRSFFAAHRSDLS</sequence>
<dbReference type="Gene3D" id="3.40.640.10">
    <property type="entry name" value="Type I PLP-dependent aspartate aminotransferase-like (Major domain)"/>
    <property type="match status" value="1"/>
</dbReference>
<evidence type="ECO:0000256" key="3">
    <source>
        <dbReference type="RuleBase" id="RU003560"/>
    </source>
</evidence>
<keyword evidence="5" id="KW-1185">Reference proteome</keyword>
<evidence type="ECO:0000313" key="5">
    <source>
        <dbReference type="Proteomes" id="UP000558997"/>
    </source>
</evidence>
<dbReference type="EC" id="5.4.3.8" evidence="4"/>
<dbReference type="CDD" id="cd00610">
    <property type="entry name" value="OAT_like"/>
    <property type="match status" value="1"/>
</dbReference>
<dbReference type="PANTHER" id="PTHR43713:SF3">
    <property type="entry name" value="GLUTAMATE-1-SEMIALDEHYDE 2,1-AMINOMUTASE 1, CHLOROPLASTIC-RELATED"/>
    <property type="match status" value="1"/>
</dbReference>
<dbReference type="PROSITE" id="PS00600">
    <property type="entry name" value="AA_TRANSFER_CLASS_3"/>
    <property type="match status" value="1"/>
</dbReference>
<dbReference type="Pfam" id="PF00202">
    <property type="entry name" value="Aminotran_3"/>
    <property type="match status" value="1"/>
</dbReference>
<dbReference type="GO" id="GO:0042286">
    <property type="term" value="F:glutamate-1-semialdehyde 2,1-aminomutase activity"/>
    <property type="evidence" value="ECO:0007669"/>
    <property type="project" value="UniProtKB-EC"/>
</dbReference>
<dbReference type="RefSeq" id="WP_184835299.1">
    <property type="nucleotide sequence ID" value="NZ_BAAAVN010000006.1"/>
</dbReference>
<accession>A0A841DQ30</accession>
<comment type="cofactor">
    <cofactor evidence="1">
        <name>pyridoxal 5'-phosphate</name>
        <dbReference type="ChEBI" id="CHEBI:597326"/>
    </cofactor>
</comment>
<dbReference type="InterPro" id="IPR049704">
    <property type="entry name" value="Aminotrans_3_PPA_site"/>
</dbReference>